<proteinExistence type="predicted"/>
<gene>
    <name evidence="1" type="ORF">OIU80_17795</name>
</gene>
<dbReference type="RefSeq" id="WP_264288329.1">
    <property type="nucleotide sequence ID" value="NZ_JAOZEV010000017.1"/>
</dbReference>
<evidence type="ECO:0000313" key="2">
    <source>
        <dbReference type="Proteomes" id="UP001151133"/>
    </source>
</evidence>
<evidence type="ECO:0000313" key="1">
    <source>
        <dbReference type="EMBL" id="MCV9934139.1"/>
    </source>
</evidence>
<dbReference type="EMBL" id="JAOZEV010000017">
    <property type="protein sequence ID" value="MCV9934139.1"/>
    <property type="molecule type" value="Genomic_DNA"/>
</dbReference>
<organism evidence="1 2">
    <name type="scientific">Flavobacterium frigoritolerans</name>
    <dbReference type="NCBI Taxonomy" id="2987686"/>
    <lineage>
        <taxon>Bacteria</taxon>
        <taxon>Pseudomonadati</taxon>
        <taxon>Bacteroidota</taxon>
        <taxon>Flavobacteriia</taxon>
        <taxon>Flavobacteriales</taxon>
        <taxon>Flavobacteriaceae</taxon>
        <taxon>Flavobacterium</taxon>
    </lineage>
</organism>
<dbReference type="AlphaFoldDB" id="A0A9X3C9M0"/>
<protein>
    <submittedName>
        <fullName evidence="1">Hemerythrin domain-containing protein</fullName>
    </submittedName>
</protein>
<name>A0A9X3C9M0_9FLAO</name>
<comment type="caution">
    <text evidence="1">The sequence shown here is derived from an EMBL/GenBank/DDBJ whole genome shotgun (WGS) entry which is preliminary data.</text>
</comment>
<dbReference type="Proteomes" id="UP001151133">
    <property type="component" value="Unassembled WGS sequence"/>
</dbReference>
<reference evidence="1" key="1">
    <citation type="submission" date="2022-10" db="EMBL/GenBank/DDBJ databases">
        <title>Two novel species of Flavobacterium.</title>
        <authorList>
            <person name="Liu Q."/>
            <person name="Xin Y.-H."/>
        </authorList>
    </citation>
    <scope>NUCLEOTIDE SEQUENCE</scope>
    <source>
        <strain evidence="1">LS1R47</strain>
    </source>
</reference>
<keyword evidence="2" id="KW-1185">Reference proteome</keyword>
<accession>A0A9X3C9M0</accession>
<sequence length="161" mass="19472">MNSNTIIIDKENEINVEKALSFLHRDHIQSLELCSIIRKGIKRNIDPNRIKNYADWHYTNQLVPHFKIEKEHIFPNLGIENVFVHKVLIQHRRLAKHFIKKNEVEKSLSRIEDDLETLIRFEEKNIFNAIRNNFPSYQILLKEEVLSHEFNNQEWDDIFWQ</sequence>